<evidence type="ECO:0000256" key="15">
    <source>
        <dbReference type="ARBA" id="ARBA00023242"/>
    </source>
</evidence>
<evidence type="ECO:0000256" key="9">
    <source>
        <dbReference type="ARBA" id="ARBA00022763"/>
    </source>
</evidence>
<comment type="pathway">
    <text evidence="3 18">Protein modification; protein ubiquitination.</text>
</comment>
<dbReference type="HOGENOM" id="CLU_028491_2_0_1"/>
<organism evidence="23 24">
    <name type="scientific">Huiozyma naganishii (strain ATCC MYA-139 / BCRC 22969 / CBS 8797 / KCTC 17520 / NBRC 10181 / NCYC 3082 / Yp74L-3)</name>
    <name type="common">Yeast</name>
    <name type="synonym">Kazachstania naganishii</name>
    <dbReference type="NCBI Taxonomy" id="1071383"/>
    <lineage>
        <taxon>Eukaryota</taxon>
        <taxon>Fungi</taxon>
        <taxon>Dikarya</taxon>
        <taxon>Ascomycota</taxon>
        <taxon>Saccharomycotina</taxon>
        <taxon>Saccharomycetes</taxon>
        <taxon>Saccharomycetales</taxon>
        <taxon>Saccharomycetaceae</taxon>
        <taxon>Huiozyma</taxon>
    </lineage>
</organism>
<dbReference type="PROSITE" id="PS50089">
    <property type="entry name" value="ZF_RING_2"/>
    <property type="match status" value="1"/>
</dbReference>
<dbReference type="EMBL" id="HE978322">
    <property type="protein sequence ID" value="CCK72072.1"/>
    <property type="molecule type" value="Genomic_DNA"/>
</dbReference>
<evidence type="ECO:0000256" key="12">
    <source>
        <dbReference type="ARBA" id="ARBA00022833"/>
    </source>
</evidence>
<dbReference type="GO" id="GO:0017116">
    <property type="term" value="F:single-stranded DNA helicase activity"/>
    <property type="evidence" value="ECO:0007669"/>
    <property type="project" value="EnsemblFungi"/>
</dbReference>
<keyword evidence="12 18" id="KW-0862">Zinc</keyword>
<dbReference type="InterPro" id="IPR003034">
    <property type="entry name" value="SAP_dom"/>
</dbReference>
<evidence type="ECO:0000256" key="6">
    <source>
        <dbReference type="ARBA" id="ARBA00015551"/>
    </source>
</evidence>
<dbReference type="OMA" id="AKSEYEP"/>
<dbReference type="InterPro" id="IPR004580">
    <property type="entry name" value="Rad18_fungi"/>
</dbReference>
<evidence type="ECO:0000259" key="21">
    <source>
        <dbReference type="PROSITE" id="PS50800"/>
    </source>
</evidence>
<protein>
    <recommendedName>
        <fullName evidence="6 18">Postreplication repair E3 ubiquitin-protein ligase RAD18</fullName>
        <ecNumber evidence="5 18">2.3.2.27</ecNumber>
    </recommendedName>
    <alternativeName>
        <fullName evidence="18">RING-type E3 ubiquitin transferase RAD18</fullName>
    </alternativeName>
</protein>
<evidence type="ECO:0000256" key="3">
    <source>
        <dbReference type="ARBA" id="ARBA00004906"/>
    </source>
</evidence>
<comment type="subcellular location">
    <subcellularLocation>
        <location evidence="2 18">Nucleus</location>
    </subcellularLocation>
</comment>
<evidence type="ECO:0000256" key="13">
    <source>
        <dbReference type="ARBA" id="ARBA00023125"/>
    </source>
</evidence>
<dbReference type="SMART" id="SM00184">
    <property type="entry name" value="RING"/>
    <property type="match status" value="1"/>
</dbReference>
<evidence type="ECO:0000256" key="16">
    <source>
        <dbReference type="PROSITE-ProRule" id="PRU00175"/>
    </source>
</evidence>
<feature type="compositionally biased region" description="Basic and acidic residues" evidence="19">
    <location>
        <begin position="385"/>
        <end position="403"/>
    </location>
</feature>
<feature type="domain" description="RING-type" evidence="20">
    <location>
        <begin position="28"/>
        <end position="65"/>
    </location>
</feature>
<evidence type="ECO:0000313" key="23">
    <source>
        <dbReference type="EMBL" id="CCK72072.1"/>
    </source>
</evidence>
<keyword evidence="8 18" id="KW-0479">Metal-binding</keyword>
<dbReference type="PANTHER" id="PTHR14134:SF2">
    <property type="entry name" value="E3 UBIQUITIN-PROTEIN LIGASE RAD18"/>
    <property type="match status" value="1"/>
</dbReference>
<evidence type="ECO:0000256" key="1">
    <source>
        <dbReference type="ARBA" id="ARBA00000900"/>
    </source>
</evidence>
<feature type="region of interest" description="Disordered" evidence="19">
    <location>
        <begin position="204"/>
        <end position="226"/>
    </location>
</feature>
<dbReference type="eggNOG" id="KOG0287">
    <property type="taxonomic scope" value="Eukaryota"/>
</dbReference>
<comment type="catalytic activity">
    <reaction evidence="1 18">
        <text>S-ubiquitinyl-[E2 ubiquitin-conjugating enzyme]-L-cysteine + [acceptor protein]-L-lysine = [E2 ubiquitin-conjugating enzyme]-L-cysteine + N(6)-ubiquitinyl-[acceptor protein]-L-lysine.</text>
        <dbReference type="EC" id="2.3.2.27"/>
    </reaction>
</comment>
<evidence type="ECO:0000256" key="2">
    <source>
        <dbReference type="ARBA" id="ARBA00004123"/>
    </source>
</evidence>
<feature type="compositionally biased region" description="Polar residues" evidence="19">
    <location>
        <begin position="214"/>
        <end position="226"/>
    </location>
</feature>
<dbReference type="GO" id="GO:0042276">
    <property type="term" value="P:error-prone translesion synthesis"/>
    <property type="evidence" value="ECO:0007669"/>
    <property type="project" value="EnsemblFungi"/>
</dbReference>
<dbReference type="GO" id="GO:0061630">
    <property type="term" value="F:ubiquitin protein ligase activity"/>
    <property type="evidence" value="ECO:0007669"/>
    <property type="project" value="UniProtKB-UniRule"/>
</dbReference>
<dbReference type="GO" id="GO:0000785">
    <property type="term" value="C:chromatin"/>
    <property type="evidence" value="ECO:0007669"/>
    <property type="project" value="EnsemblFungi"/>
</dbReference>
<comment type="subunit">
    <text evidence="18">Interacts with E2 UBC2, forming a complex with ubiquitin ligase activity.</text>
</comment>
<evidence type="ECO:0000256" key="7">
    <source>
        <dbReference type="ARBA" id="ARBA00022679"/>
    </source>
</evidence>
<dbReference type="PROSITE" id="PS51908">
    <property type="entry name" value="ZF_UBZ4"/>
    <property type="match status" value="1"/>
</dbReference>
<dbReference type="Pfam" id="PF13923">
    <property type="entry name" value="zf-C3HC4_2"/>
    <property type="match status" value="1"/>
</dbReference>
<dbReference type="GeneID" id="34527815"/>
<dbReference type="PROSITE" id="PS00518">
    <property type="entry name" value="ZF_RING_1"/>
    <property type="match status" value="1"/>
</dbReference>
<evidence type="ECO:0000313" key="24">
    <source>
        <dbReference type="Proteomes" id="UP000006310"/>
    </source>
</evidence>
<keyword evidence="9 17" id="KW-0227">DNA damage</keyword>
<dbReference type="GO" id="GO:0005634">
    <property type="term" value="C:nucleus"/>
    <property type="evidence" value="ECO:0007669"/>
    <property type="project" value="UniProtKB-SubCell"/>
</dbReference>
<proteinExistence type="inferred from homology"/>
<dbReference type="GO" id="GO:0003697">
    <property type="term" value="F:single-stranded DNA binding"/>
    <property type="evidence" value="ECO:0007669"/>
    <property type="project" value="UniProtKB-UniRule"/>
</dbReference>
<keyword evidence="13 18" id="KW-0238">DNA-binding</keyword>
<dbReference type="AlphaFoldDB" id="J7S2K1"/>
<dbReference type="Gene3D" id="3.30.160.60">
    <property type="entry name" value="Classic Zinc Finger"/>
    <property type="match status" value="1"/>
</dbReference>
<evidence type="ECO:0000259" key="20">
    <source>
        <dbReference type="PROSITE" id="PS50089"/>
    </source>
</evidence>
<dbReference type="GO" id="GO:0097505">
    <property type="term" value="C:Rad6-Rad18 complex"/>
    <property type="evidence" value="ECO:0007669"/>
    <property type="project" value="EnsemblFungi"/>
</dbReference>
<keyword evidence="14 17" id="KW-0234">DNA repair</keyword>
<feature type="region of interest" description="Disordered" evidence="19">
    <location>
        <begin position="385"/>
        <end position="461"/>
    </location>
</feature>
<dbReference type="InterPro" id="IPR039577">
    <property type="entry name" value="Rad18"/>
</dbReference>
<evidence type="ECO:0000256" key="17">
    <source>
        <dbReference type="PROSITE-ProRule" id="PRU01256"/>
    </source>
</evidence>
<feature type="domain" description="UBZ4-type" evidence="22">
    <location>
        <begin position="174"/>
        <end position="202"/>
    </location>
</feature>
<dbReference type="SMART" id="SM00513">
    <property type="entry name" value="SAP"/>
    <property type="match status" value="1"/>
</dbReference>
<dbReference type="InterPro" id="IPR006642">
    <property type="entry name" value="Rad18_UBZ4"/>
</dbReference>
<evidence type="ECO:0000256" key="10">
    <source>
        <dbReference type="ARBA" id="ARBA00022771"/>
    </source>
</evidence>
<keyword evidence="24" id="KW-1185">Reference proteome</keyword>
<feature type="domain" description="SAP" evidence="21">
    <location>
        <begin position="263"/>
        <end position="297"/>
    </location>
</feature>
<evidence type="ECO:0000259" key="22">
    <source>
        <dbReference type="PROSITE" id="PS51908"/>
    </source>
</evidence>
<reference evidence="23 24" key="1">
    <citation type="journal article" date="2011" name="Proc. Natl. Acad. Sci. U.S.A.">
        <title>Evolutionary erosion of yeast sex chromosomes by mating-type switching accidents.</title>
        <authorList>
            <person name="Gordon J.L."/>
            <person name="Armisen D."/>
            <person name="Proux-Wera E."/>
            <person name="Oheigeartaigh S.S."/>
            <person name="Byrne K.P."/>
            <person name="Wolfe K.H."/>
        </authorList>
    </citation>
    <scope>NUCLEOTIDE SEQUENCE [LARGE SCALE GENOMIC DNA]</scope>
    <source>
        <strain evidence="24">ATCC MYA-139 / BCRC 22969 / CBS 8797 / CCRC 22969 / KCTC 17520 / NBRC 10181 / NCYC 3082</strain>
    </source>
</reference>
<sequence length="461" mass="52201">MNGSITDPTDFRETELPLFSQLDSLLRCHICKDFLKVPVLTPCGHTFCSICIREAINKSAKCPLCLNELRESGLRGDFLTGEVVNCYQNLRQPLLERIQKVEEPTVAGSETSLIEIESDGDRERISDIEEDFQILATNERKRLPGIKKITKRPASRKGGSKSNIESMFKSGVEMGECPICNEFFPVKTIERTHMDECLTRQALGKPKPKRSVKTPFQTSNRPSSVDSIASNLKYGENGAQHLKNYLESAVNDEKRLRLPKLDYNTLSLSQLKQKLGSLGLPSFGSKQSLMARYNHYEMLWNSNFFDSSSPVNENELKRQLLSWEASNNLNSNNNNNTIGKMITKNKDGERTYQKLLFDFKSDKFKRKSWIRLFRRMFQTLIKEAKSKMQDKATEERDSDKRSDAPVSEDYQTLIPQPESNVASSTAVLALEDAQSAVKTPLDTETPSIESKSGQNPDMNIS</sequence>
<dbReference type="STRING" id="1071383.J7S2K1"/>
<dbReference type="UniPathway" id="UPA00143"/>
<keyword evidence="10 16" id="KW-0863">Zinc-finger</keyword>
<evidence type="ECO:0000256" key="4">
    <source>
        <dbReference type="ARBA" id="ARBA00009506"/>
    </source>
</evidence>
<accession>J7S2K1</accession>
<evidence type="ECO:0000256" key="5">
    <source>
        <dbReference type="ARBA" id="ARBA00012483"/>
    </source>
</evidence>
<evidence type="ECO:0000256" key="14">
    <source>
        <dbReference type="ARBA" id="ARBA00023204"/>
    </source>
</evidence>
<gene>
    <name evidence="23" type="primary">KNAG0I02880</name>
    <name evidence="23" type="ordered locus">KNAG_0I02880</name>
</gene>
<dbReference type="GO" id="GO:0008270">
    <property type="term" value="F:zinc ion binding"/>
    <property type="evidence" value="ECO:0007669"/>
    <property type="project" value="UniProtKB-KW"/>
</dbReference>
<keyword evidence="7 18" id="KW-0808">Transferase</keyword>
<dbReference type="Gene3D" id="3.30.40.10">
    <property type="entry name" value="Zinc/RING finger domain, C3HC4 (zinc finger)"/>
    <property type="match status" value="1"/>
</dbReference>
<dbReference type="KEGG" id="kng:KNAG_0I02880"/>
<dbReference type="FunFam" id="3.30.40.10:FF:000172">
    <property type="entry name" value="E3 ubiquitin-protein ligase RAD18"/>
    <property type="match status" value="1"/>
</dbReference>
<dbReference type="PANTHER" id="PTHR14134">
    <property type="entry name" value="E3 UBIQUITIN-PROTEIN LIGASE RAD18"/>
    <property type="match status" value="1"/>
</dbReference>
<dbReference type="EC" id="2.3.2.27" evidence="5 18"/>
<dbReference type="Pfam" id="PF02037">
    <property type="entry name" value="SAP"/>
    <property type="match status" value="1"/>
</dbReference>
<feature type="compositionally biased region" description="Polar residues" evidence="19">
    <location>
        <begin position="409"/>
        <end position="426"/>
    </location>
</feature>
<dbReference type="InterPro" id="IPR001841">
    <property type="entry name" value="Znf_RING"/>
</dbReference>
<dbReference type="GO" id="GO:0006281">
    <property type="term" value="P:DNA repair"/>
    <property type="evidence" value="ECO:0007669"/>
    <property type="project" value="UniProtKB-KW"/>
</dbReference>
<dbReference type="Proteomes" id="UP000006310">
    <property type="component" value="Chromosome 9"/>
</dbReference>
<dbReference type="OrthoDB" id="9049620at2759"/>
<dbReference type="RefSeq" id="XP_022466317.1">
    <property type="nucleotide sequence ID" value="XM_022609975.1"/>
</dbReference>
<dbReference type="NCBIfam" id="TIGR00599">
    <property type="entry name" value="rad18"/>
    <property type="match status" value="1"/>
</dbReference>
<dbReference type="GO" id="GO:0006513">
    <property type="term" value="P:protein monoubiquitination"/>
    <property type="evidence" value="ECO:0007669"/>
    <property type="project" value="EnsemblFungi"/>
</dbReference>
<keyword evidence="15 18" id="KW-0539">Nucleus</keyword>
<dbReference type="InterPro" id="IPR017907">
    <property type="entry name" value="Znf_RING_CS"/>
</dbReference>
<evidence type="ECO:0000256" key="8">
    <source>
        <dbReference type="ARBA" id="ARBA00022723"/>
    </source>
</evidence>
<dbReference type="GO" id="GO:0070987">
    <property type="term" value="P:error-free translesion synthesis"/>
    <property type="evidence" value="ECO:0007669"/>
    <property type="project" value="EnsemblFungi"/>
</dbReference>
<dbReference type="InterPro" id="IPR013083">
    <property type="entry name" value="Znf_RING/FYVE/PHD"/>
</dbReference>
<name>J7S2K1_HUIN7</name>
<feature type="compositionally biased region" description="Polar residues" evidence="19">
    <location>
        <begin position="442"/>
        <end position="461"/>
    </location>
</feature>
<keyword evidence="11 18" id="KW-0833">Ubl conjugation pathway</keyword>
<evidence type="ECO:0000256" key="18">
    <source>
        <dbReference type="RuleBase" id="RU368093"/>
    </source>
</evidence>
<comment type="similarity">
    <text evidence="4 18">Belongs to the RAD18 family.</text>
</comment>
<evidence type="ECO:0000256" key="19">
    <source>
        <dbReference type="SAM" id="MobiDB-lite"/>
    </source>
</evidence>
<dbReference type="SUPFAM" id="SSF57850">
    <property type="entry name" value="RING/U-box"/>
    <property type="match status" value="1"/>
</dbReference>
<comment type="function">
    <text evidence="18">E3 RING-finger protein, member of the UBC2/RAD6 epistasis group. Associates to the E2 ubiquitin conjugating enzyme UBC2/RAD6 to form the UBC2-RAD18 ubiquitin ligase complex involved in postreplicative repair (PRR) of damaged DNA.</text>
</comment>
<dbReference type="GO" id="GO:0042275">
    <property type="term" value="P:error-free postreplication DNA repair"/>
    <property type="evidence" value="ECO:0007669"/>
    <property type="project" value="EnsemblFungi"/>
</dbReference>
<dbReference type="PROSITE" id="PS50800">
    <property type="entry name" value="SAP"/>
    <property type="match status" value="1"/>
</dbReference>
<evidence type="ECO:0000256" key="11">
    <source>
        <dbReference type="ARBA" id="ARBA00022786"/>
    </source>
</evidence>
<reference evidence="24" key="2">
    <citation type="submission" date="2012-08" db="EMBL/GenBank/DDBJ databases">
        <title>Genome sequence of Kazachstania naganishii.</title>
        <authorList>
            <person name="Gordon J.L."/>
            <person name="Armisen D."/>
            <person name="Proux-Wera E."/>
            <person name="OhEigeartaigh S.S."/>
            <person name="Byrne K.P."/>
            <person name="Wolfe K.H."/>
        </authorList>
    </citation>
    <scope>NUCLEOTIDE SEQUENCE [LARGE SCALE GENOMIC DNA]</scope>
    <source>
        <strain evidence="24">ATCC MYA-139 / BCRC 22969 / CBS 8797 / CCRC 22969 / KCTC 17520 / NBRC 10181 / NCYC 3082</strain>
    </source>
</reference>